<accession>A0A4Y2DV55</accession>
<dbReference type="Proteomes" id="UP000499080">
    <property type="component" value="Unassembled WGS sequence"/>
</dbReference>
<dbReference type="Pfam" id="PF03184">
    <property type="entry name" value="DDE_1"/>
    <property type="match status" value="1"/>
</dbReference>
<evidence type="ECO:0000259" key="1">
    <source>
        <dbReference type="Pfam" id="PF03184"/>
    </source>
</evidence>
<feature type="domain" description="DDE-1" evidence="1">
    <location>
        <begin position="2"/>
        <end position="50"/>
    </location>
</feature>
<dbReference type="AlphaFoldDB" id="A0A4Y2DV55"/>
<gene>
    <name evidence="2" type="ORF">AVEN_108012_1</name>
</gene>
<keyword evidence="3" id="KW-1185">Reference proteome</keyword>
<name>A0A4Y2DV55_ARAVE</name>
<comment type="caution">
    <text evidence="2">The sequence shown here is derived from an EMBL/GenBank/DDBJ whole genome shotgun (WGS) entry which is preliminary data.</text>
</comment>
<dbReference type="EMBL" id="BGPR01000425">
    <property type="protein sequence ID" value="GBM19544.1"/>
    <property type="molecule type" value="Genomic_DNA"/>
</dbReference>
<protein>
    <recommendedName>
        <fullName evidence="1">DDE-1 domain-containing protein</fullName>
    </recommendedName>
</protein>
<evidence type="ECO:0000313" key="2">
    <source>
        <dbReference type="EMBL" id="GBM19544.1"/>
    </source>
</evidence>
<sequence length="127" mass="14552">MKDRVMILDCANASGSHCVKLTLVRKSKKPRCFNNINETALPVHYMHQESCGNSEEDDVILWLECDADDVGFQLMNDEEIIAEVRKPKAMTKNEHFHRESDEDEVIETSKISNSDGFECFAKGLMWL</sequence>
<organism evidence="2 3">
    <name type="scientific">Araneus ventricosus</name>
    <name type="common">Orbweaver spider</name>
    <name type="synonym">Epeira ventricosa</name>
    <dbReference type="NCBI Taxonomy" id="182803"/>
    <lineage>
        <taxon>Eukaryota</taxon>
        <taxon>Metazoa</taxon>
        <taxon>Ecdysozoa</taxon>
        <taxon>Arthropoda</taxon>
        <taxon>Chelicerata</taxon>
        <taxon>Arachnida</taxon>
        <taxon>Araneae</taxon>
        <taxon>Araneomorphae</taxon>
        <taxon>Entelegynae</taxon>
        <taxon>Araneoidea</taxon>
        <taxon>Araneidae</taxon>
        <taxon>Araneus</taxon>
    </lineage>
</organism>
<reference evidence="2 3" key="1">
    <citation type="journal article" date="2019" name="Sci. Rep.">
        <title>Orb-weaving spider Araneus ventricosus genome elucidates the spidroin gene catalogue.</title>
        <authorList>
            <person name="Kono N."/>
            <person name="Nakamura H."/>
            <person name="Ohtoshi R."/>
            <person name="Moran D.A.P."/>
            <person name="Shinohara A."/>
            <person name="Yoshida Y."/>
            <person name="Fujiwara M."/>
            <person name="Mori M."/>
            <person name="Tomita M."/>
            <person name="Arakawa K."/>
        </authorList>
    </citation>
    <scope>NUCLEOTIDE SEQUENCE [LARGE SCALE GENOMIC DNA]</scope>
</reference>
<dbReference type="GO" id="GO:0003676">
    <property type="term" value="F:nucleic acid binding"/>
    <property type="evidence" value="ECO:0007669"/>
    <property type="project" value="InterPro"/>
</dbReference>
<proteinExistence type="predicted"/>
<evidence type="ECO:0000313" key="3">
    <source>
        <dbReference type="Proteomes" id="UP000499080"/>
    </source>
</evidence>
<dbReference type="InterPro" id="IPR004875">
    <property type="entry name" value="DDE_SF_endonuclease_dom"/>
</dbReference>